<dbReference type="InterPro" id="IPR008780">
    <property type="entry name" value="Plasmodium_Vir"/>
</dbReference>
<keyword evidence="1" id="KW-0472">Membrane</keyword>
<dbReference type="EMBL" id="FLQV01003982">
    <property type="protein sequence ID" value="SBT03012.1"/>
    <property type="molecule type" value="Genomic_DNA"/>
</dbReference>
<name>A0A1A8XCR9_PLAOA</name>
<gene>
    <name evidence="2" type="ORF">POVCU1_083200</name>
</gene>
<dbReference type="AlphaFoldDB" id="A0A1A8XCR9"/>
<evidence type="ECO:0000313" key="2">
    <source>
        <dbReference type="EMBL" id="SBT03012.1"/>
    </source>
</evidence>
<evidence type="ECO:0000313" key="3">
    <source>
        <dbReference type="Proteomes" id="UP000078546"/>
    </source>
</evidence>
<keyword evidence="1" id="KW-1133">Transmembrane helix</keyword>
<proteinExistence type="predicted"/>
<dbReference type="Proteomes" id="UP000078546">
    <property type="component" value="Unassembled WGS sequence"/>
</dbReference>
<evidence type="ECO:0000256" key="1">
    <source>
        <dbReference type="SAM" id="Phobius"/>
    </source>
</evidence>
<protein>
    <submittedName>
        <fullName evidence="2">PIR Superfamily Protein</fullName>
    </submittedName>
</protein>
<reference evidence="3" key="1">
    <citation type="submission" date="2016-05" db="EMBL/GenBank/DDBJ databases">
        <authorList>
            <person name="Naeem Raeece"/>
        </authorList>
    </citation>
    <scope>NUCLEOTIDE SEQUENCE [LARGE SCALE GENOMIC DNA]</scope>
</reference>
<dbReference type="Pfam" id="PF05795">
    <property type="entry name" value="Plasmodium_Vir"/>
    <property type="match status" value="1"/>
</dbReference>
<organism evidence="2 3">
    <name type="scientific">Plasmodium ovale curtisi</name>
    <dbReference type="NCBI Taxonomy" id="864141"/>
    <lineage>
        <taxon>Eukaryota</taxon>
        <taxon>Sar</taxon>
        <taxon>Alveolata</taxon>
        <taxon>Apicomplexa</taxon>
        <taxon>Aconoidasida</taxon>
        <taxon>Haemosporida</taxon>
        <taxon>Plasmodiidae</taxon>
        <taxon>Plasmodium</taxon>
        <taxon>Plasmodium (Plasmodium)</taxon>
    </lineage>
</organism>
<accession>A0A1A8XCR9</accession>
<feature type="transmembrane region" description="Helical" evidence="1">
    <location>
        <begin position="283"/>
        <end position="302"/>
    </location>
</feature>
<sequence>MVEYEYEHVNEFPIYKTLFENVMHDNAEQYYSICDDTIKSLSHISLEHKKIFLFFLRGLIYVYNKFQNSEYNNNIHVHKICEYLNYVLNDQIKNIWGYSYNASKLFDKVKSSIKKHIPKFSVCEREIKDINVDILNNINDLERLYNIFNKQIHSHFTKDSQDCKYAKECIDLYNKKIIPCYFHKNTDFCNALIKFREFYKKYVPRDNECLALKDPVLYTGSVNTDKEILKEKTTEMEKITEETEATVATVATETSVNVQIRTEDEKSPEILNDTSIPLEYKNFTGYSFLLMIFPVLFFLYKFTPFGTWLRPKIQDIMNMPYNEDGNSKLVALHASYNGQTNSKINEYLIEYNSM</sequence>
<keyword evidence="1" id="KW-0812">Transmembrane</keyword>